<evidence type="ECO:0000313" key="2">
    <source>
        <dbReference type="EMBL" id="KAF2865756.1"/>
    </source>
</evidence>
<name>A0A7C8M184_9PLEO</name>
<reference evidence="2 3" key="1">
    <citation type="submission" date="2020-01" db="EMBL/GenBank/DDBJ databases">
        <authorList>
            <consortium name="DOE Joint Genome Institute"/>
            <person name="Haridas S."/>
            <person name="Albert R."/>
            <person name="Binder M."/>
            <person name="Bloem J."/>
            <person name="Labutti K."/>
            <person name="Salamov A."/>
            <person name="Andreopoulos B."/>
            <person name="Baker S.E."/>
            <person name="Barry K."/>
            <person name="Bills G."/>
            <person name="Bluhm B.H."/>
            <person name="Cannon C."/>
            <person name="Castanera R."/>
            <person name="Culley D.E."/>
            <person name="Daum C."/>
            <person name="Ezra D."/>
            <person name="Gonzalez J.B."/>
            <person name="Henrissat B."/>
            <person name="Kuo A."/>
            <person name="Liang C."/>
            <person name="Lipzen A."/>
            <person name="Lutzoni F."/>
            <person name="Magnuson J."/>
            <person name="Mondo S."/>
            <person name="Nolan M."/>
            <person name="Ohm R."/>
            <person name="Pangilinan J."/>
            <person name="Park H.-J.H."/>
            <person name="Ramirez L."/>
            <person name="Alfaro M."/>
            <person name="Sun H."/>
            <person name="Tritt A."/>
            <person name="Yoshinaga Y."/>
            <person name="Zwiers L.-H.L."/>
            <person name="Turgeon B.G."/>
            <person name="Goodwin S.B."/>
            <person name="Spatafora J.W."/>
            <person name="Crous P.W."/>
            <person name="Grigoriev I.V."/>
        </authorList>
    </citation>
    <scope>NUCLEOTIDE SEQUENCE [LARGE SCALE GENOMIC DNA]</scope>
    <source>
        <strain evidence="2 3">CBS 611.86</strain>
    </source>
</reference>
<keyword evidence="3" id="KW-1185">Reference proteome</keyword>
<feature type="signal peptide" evidence="1">
    <location>
        <begin position="1"/>
        <end position="25"/>
    </location>
</feature>
<dbReference type="Proteomes" id="UP000481861">
    <property type="component" value="Unassembled WGS sequence"/>
</dbReference>
<keyword evidence="1" id="KW-0732">Signal</keyword>
<evidence type="ECO:0000256" key="1">
    <source>
        <dbReference type="SAM" id="SignalP"/>
    </source>
</evidence>
<protein>
    <submittedName>
        <fullName evidence="2">Uncharacterized protein</fullName>
    </submittedName>
</protein>
<gene>
    <name evidence="2" type="ORF">BDV95DRAFT_599453</name>
</gene>
<organism evidence="2 3">
    <name type="scientific">Massariosphaeria phaeospora</name>
    <dbReference type="NCBI Taxonomy" id="100035"/>
    <lineage>
        <taxon>Eukaryota</taxon>
        <taxon>Fungi</taxon>
        <taxon>Dikarya</taxon>
        <taxon>Ascomycota</taxon>
        <taxon>Pezizomycotina</taxon>
        <taxon>Dothideomycetes</taxon>
        <taxon>Pleosporomycetidae</taxon>
        <taxon>Pleosporales</taxon>
        <taxon>Pleosporales incertae sedis</taxon>
        <taxon>Massariosphaeria</taxon>
    </lineage>
</organism>
<dbReference type="EMBL" id="JAADJZ010000031">
    <property type="protein sequence ID" value="KAF2865756.1"/>
    <property type="molecule type" value="Genomic_DNA"/>
</dbReference>
<dbReference type="AlphaFoldDB" id="A0A7C8M184"/>
<proteinExistence type="predicted"/>
<comment type="caution">
    <text evidence="2">The sequence shown here is derived from an EMBL/GenBank/DDBJ whole genome shotgun (WGS) entry which is preliminary data.</text>
</comment>
<dbReference type="OrthoDB" id="10630909at2759"/>
<sequence>MVLFLSRLRPVALLSLTILIPNTLSTTYAPTFEQQVLAAAAASTPSQSQEPPYKAPLRYSDGSFGEVIKGRYIVQLSPGFSFEDHCRNIGRDMDEYDVTVPKRVSMYICRGVDDAVLDAIRADTGVKEVFCVTTKEASLDEPVRTYAQDLLLRLARWLGVAWCGASSVAGHRGTLVSNTLAQKRPKDTIRPSSRYDEHEHVTATPRFPLSAAMQHESTPYHIVIRQVPLLALLRIVGSMSVYGELDLLLKKGTPYTHTSHTHIPNPPPQSLPMHPIHSPYLLHTAPKSVRPFLPSFPPSFLDLHSNSNMQPSPSATPLSQLN</sequence>
<accession>A0A7C8M184</accession>
<feature type="chain" id="PRO_5029001686" evidence="1">
    <location>
        <begin position="26"/>
        <end position="322"/>
    </location>
</feature>
<evidence type="ECO:0000313" key="3">
    <source>
        <dbReference type="Proteomes" id="UP000481861"/>
    </source>
</evidence>